<evidence type="ECO:0000313" key="5">
    <source>
        <dbReference type="Proteomes" id="UP000333828"/>
    </source>
</evidence>
<dbReference type="RefSeq" id="WP_150684174.1">
    <property type="nucleotide sequence ID" value="NZ_CABPSI010000002.1"/>
</dbReference>
<dbReference type="EMBL" id="CABPSI010000002">
    <property type="protein sequence ID" value="VVE06863.1"/>
    <property type="molecule type" value="Genomic_DNA"/>
</dbReference>
<feature type="coiled-coil region" evidence="1">
    <location>
        <begin position="337"/>
        <end position="389"/>
    </location>
</feature>
<evidence type="ECO:0000313" key="4">
    <source>
        <dbReference type="EMBL" id="VVE06863.1"/>
    </source>
</evidence>
<feature type="region of interest" description="Disordered" evidence="2">
    <location>
        <begin position="404"/>
        <end position="435"/>
    </location>
</feature>
<keyword evidence="5" id="KW-1185">Reference proteome</keyword>
<accession>A0A5E4V4U5</accession>
<feature type="transmembrane region" description="Helical" evidence="3">
    <location>
        <begin position="233"/>
        <end position="252"/>
    </location>
</feature>
<keyword evidence="3" id="KW-1133">Transmembrane helix</keyword>
<feature type="compositionally biased region" description="Low complexity" evidence="2">
    <location>
        <begin position="410"/>
        <end position="425"/>
    </location>
</feature>
<name>A0A5E4V4U5_9BURK</name>
<evidence type="ECO:0000256" key="1">
    <source>
        <dbReference type="SAM" id="Coils"/>
    </source>
</evidence>
<evidence type="ECO:0000256" key="2">
    <source>
        <dbReference type="SAM" id="MobiDB-lite"/>
    </source>
</evidence>
<sequence>MTYLASHPGVAMTGMGALGLLKAKASAANTHLSRHRDPTLHDMKAAAGTPDSSIAGKRDAIAAQFVALANTKQDMGKDTADVEALQKKFERAYAKATSGYLKGGMWDGCWRYAEMKGKWWPHYLVAHQLDVTDFDQLTPSAKRFTLILDHMSEALLQEQEALAKCSELDRLKANVETLAAQGGAAEWAGRERTAILSRKLVAEIAGHRDNARKALARASEQVWPDKKHYGRRLAISGGLYGVAAAVGVIGLAVASLGVAIVAFAVTLVLRVVSLGSIRGYDRERSWKSAESLLEATKEFINCEGDAMKTEIWLAHSAVMSHQLNMIWDGQQRMRGDLQQTQRTVENLVAKHDAFEAKHDAFAVKHDAFASDMTSKMDSLREDMRSLARATGVHPSPFGRGTLNLVPGPSPSLSSTPSSSTLSTPVGTPPRDRPVPLARALSCGQFNVDAHRFA</sequence>
<protein>
    <submittedName>
        <fullName evidence="4">Uncharacterized protein</fullName>
    </submittedName>
</protein>
<proteinExistence type="predicted"/>
<gene>
    <name evidence="4" type="ORF">PIN31115_02413</name>
</gene>
<reference evidence="4 5" key="1">
    <citation type="submission" date="2019-08" db="EMBL/GenBank/DDBJ databases">
        <authorList>
            <person name="Peeters C."/>
        </authorList>
    </citation>
    <scope>NUCLEOTIDE SEQUENCE [LARGE SCALE GENOMIC DNA]</scope>
    <source>
        <strain evidence="4 5">LMG 31115</strain>
    </source>
</reference>
<keyword evidence="1" id="KW-0175">Coiled coil</keyword>
<organism evidence="4 5">
    <name type="scientific">Pandoraea iniqua</name>
    <dbReference type="NCBI Taxonomy" id="2508288"/>
    <lineage>
        <taxon>Bacteria</taxon>
        <taxon>Pseudomonadati</taxon>
        <taxon>Pseudomonadota</taxon>
        <taxon>Betaproteobacteria</taxon>
        <taxon>Burkholderiales</taxon>
        <taxon>Burkholderiaceae</taxon>
        <taxon>Pandoraea</taxon>
    </lineage>
</organism>
<dbReference type="Proteomes" id="UP000333828">
    <property type="component" value="Unassembled WGS sequence"/>
</dbReference>
<dbReference type="AlphaFoldDB" id="A0A5E4V4U5"/>
<keyword evidence="3" id="KW-0812">Transmembrane</keyword>
<keyword evidence="3" id="KW-0472">Membrane</keyword>
<evidence type="ECO:0000256" key="3">
    <source>
        <dbReference type="SAM" id="Phobius"/>
    </source>
</evidence>